<dbReference type="SUPFAM" id="SSF56059">
    <property type="entry name" value="Glutathione synthetase ATP-binding domain-like"/>
    <property type="match status" value="1"/>
</dbReference>
<dbReference type="Proteomes" id="UP000494165">
    <property type="component" value="Unassembled WGS sequence"/>
</dbReference>
<reference evidence="2 3" key="1">
    <citation type="submission" date="2020-04" db="EMBL/GenBank/DDBJ databases">
        <authorList>
            <person name="Alioto T."/>
            <person name="Alioto T."/>
            <person name="Gomez Garrido J."/>
        </authorList>
    </citation>
    <scope>NUCLEOTIDE SEQUENCE [LARGE SCALE GENOMIC DNA]</scope>
</reference>
<dbReference type="InterPro" id="IPR004344">
    <property type="entry name" value="TTL/TTLL_fam"/>
</dbReference>
<evidence type="ECO:0000256" key="1">
    <source>
        <dbReference type="SAM" id="Phobius"/>
    </source>
</evidence>
<keyword evidence="1" id="KW-1133">Transmembrane helix</keyword>
<evidence type="ECO:0008006" key="4">
    <source>
        <dbReference type="Google" id="ProtNLM"/>
    </source>
</evidence>
<accession>A0A8S1DVQ0</accession>
<gene>
    <name evidence="2" type="ORF">CLODIP_2_CD06304</name>
</gene>
<dbReference type="InterPro" id="IPR053317">
    <property type="entry name" value="Tubulin_polyglutamylase"/>
</dbReference>
<dbReference type="Gene3D" id="3.30.470.20">
    <property type="entry name" value="ATP-grasp fold, B domain"/>
    <property type="match status" value="1"/>
</dbReference>
<sequence>MRTKQRRGAGSPQEIKSSGREVRFSEIKNYILFASVMAGISIYSTTFMHLIEQNLDHKPTVCVWSLEIDRKHLQHVFDLFERLGFQTTDEIDSDWDVMWAHNCPFFNQTLAQIMRNLKPHQRVNKIPGNNFVTQKMAFSIVGGSFVPKSFKLPEQHEAFLEYVNKFPNKSFVEKSIFHRNVSIKALNDISKHTSEKFIQEYVANPILIGGRKFDIGVYVVITSVEPLRIYSLEGDATFRFCTEPYEPFNASILEKYVIGKDYLPAYKVREMQPYLKLSHKPKDAFDAYIRSIEKDPSAIWQQVRDAVESVYLTRLDAILPYVNKYKHKNNFFELVRFDFILDENFKVYLLEANMSPNLSSVKNSENGIRHDQTLFSTLSLVGISNFFTPLFQNENRSREMEVSKRNIMVYPEHCLKCTDCSSINCQLCEPCLTEELLNDIKATYREHKNKNRFKRLFPPKMTQEEARIGIPFRFNEKLTMQTIQIYRWFQGKCLLDDSWC</sequence>
<dbReference type="EMBL" id="CADEPI010000455">
    <property type="protein sequence ID" value="CAB3386116.1"/>
    <property type="molecule type" value="Genomic_DNA"/>
</dbReference>
<dbReference type="PANTHER" id="PTHR47113">
    <property type="entry name" value="LD09343P"/>
    <property type="match status" value="1"/>
</dbReference>
<dbReference type="PROSITE" id="PS51221">
    <property type="entry name" value="TTL"/>
    <property type="match status" value="1"/>
</dbReference>
<feature type="transmembrane region" description="Helical" evidence="1">
    <location>
        <begin position="30"/>
        <end position="51"/>
    </location>
</feature>
<keyword evidence="3" id="KW-1185">Reference proteome</keyword>
<protein>
    <recommendedName>
        <fullName evidence="4">Tubulin polyglutamylase TTLL6</fullName>
    </recommendedName>
</protein>
<dbReference type="PANTHER" id="PTHR47113:SF1">
    <property type="entry name" value="LD09343P"/>
    <property type="match status" value="1"/>
</dbReference>
<evidence type="ECO:0000313" key="3">
    <source>
        <dbReference type="Proteomes" id="UP000494165"/>
    </source>
</evidence>
<organism evidence="2 3">
    <name type="scientific">Cloeon dipterum</name>
    <dbReference type="NCBI Taxonomy" id="197152"/>
    <lineage>
        <taxon>Eukaryota</taxon>
        <taxon>Metazoa</taxon>
        <taxon>Ecdysozoa</taxon>
        <taxon>Arthropoda</taxon>
        <taxon>Hexapoda</taxon>
        <taxon>Insecta</taxon>
        <taxon>Pterygota</taxon>
        <taxon>Palaeoptera</taxon>
        <taxon>Ephemeroptera</taxon>
        <taxon>Pisciforma</taxon>
        <taxon>Baetidae</taxon>
        <taxon>Cloeon</taxon>
    </lineage>
</organism>
<dbReference type="Pfam" id="PF03133">
    <property type="entry name" value="TTL"/>
    <property type="match status" value="1"/>
</dbReference>
<dbReference type="AlphaFoldDB" id="A0A8S1DVQ0"/>
<comment type="caution">
    <text evidence="2">The sequence shown here is derived from an EMBL/GenBank/DDBJ whole genome shotgun (WGS) entry which is preliminary data.</text>
</comment>
<proteinExistence type="predicted"/>
<keyword evidence="1" id="KW-0472">Membrane</keyword>
<keyword evidence="1" id="KW-0812">Transmembrane</keyword>
<name>A0A8S1DVQ0_9INSE</name>
<dbReference type="OrthoDB" id="202825at2759"/>
<evidence type="ECO:0000313" key="2">
    <source>
        <dbReference type="EMBL" id="CAB3386116.1"/>
    </source>
</evidence>